<organism evidence="1 2">
    <name type="scientific">Capsulimonas corticalis</name>
    <dbReference type="NCBI Taxonomy" id="2219043"/>
    <lineage>
        <taxon>Bacteria</taxon>
        <taxon>Bacillati</taxon>
        <taxon>Armatimonadota</taxon>
        <taxon>Armatimonadia</taxon>
        <taxon>Capsulimonadales</taxon>
        <taxon>Capsulimonadaceae</taxon>
        <taxon>Capsulimonas</taxon>
    </lineage>
</organism>
<gene>
    <name evidence="1" type="ORF">CCAX7_42410</name>
</gene>
<protein>
    <submittedName>
        <fullName evidence="1">Uncharacterized protein</fullName>
    </submittedName>
</protein>
<dbReference type="Pfam" id="PF20029">
    <property type="entry name" value="DUF6436"/>
    <property type="match status" value="1"/>
</dbReference>
<reference evidence="1 2" key="1">
    <citation type="journal article" date="2019" name="Int. J. Syst. Evol. Microbiol.">
        <title>Capsulimonas corticalis gen. nov., sp. nov., an aerobic capsulated bacterium, of a novel bacterial order, Capsulimonadales ord. nov., of the class Armatimonadia of the phylum Armatimonadetes.</title>
        <authorList>
            <person name="Li J."/>
            <person name="Kudo C."/>
            <person name="Tonouchi A."/>
        </authorList>
    </citation>
    <scope>NUCLEOTIDE SEQUENCE [LARGE SCALE GENOMIC DNA]</scope>
    <source>
        <strain evidence="1 2">AX-7</strain>
    </source>
</reference>
<dbReference type="InterPro" id="IPR036249">
    <property type="entry name" value="Thioredoxin-like_sf"/>
</dbReference>
<dbReference type="Proteomes" id="UP000287394">
    <property type="component" value="Chromosome"/>
</dbReference>
<accession>A0A402CXS8</accession>
<dbReference type="PROSITE" id="PS51352">
    <property type="entry name" value="THIOREDOXIN_2"/>
    <property type="match status" value="1"/>
</dbReference>
<evidence type="ECO:0000313" key="2">
    <source>
        <dbReference type="Proteomes" id="UP000287394"/>
    </source>
</evidence>
<dbReference type="GO" id="GO:0016491">
    <property type="term" value="F:oxidoreductase activity"/>
    <property type="evidence" value="ECO:0007669"/>
    <property type="project" value="InterPro"/>
</dbReference>
<dbReference type="CDD" id="cd02966">
    <property type="entry name" value="TlpA_like_family"/>
    <property type="match status" value="1"/>
</dbReference>
<keyword evidence="2" id="KW-1185">Reference proteome</keyword>
<evidence type="ECO:0000313" key="1">
    <source>
        <dbReference type="EMBL" id="BDI32190.1"/>
    </source>
</evidence>
<dbReference type="EMBL" id="AP025739">
    <property type="protein sequence ID" value="BDI32190.1"/>
    <property type="molecule type" value="Genomic_DNA"/>
</dbReference>
<sequence length="218" mass="23048">MATLLSIRRSPWVIGSVIAAWGLGTVASFWRLEAQYLRPASRPRGAAIAQPDRRPPPPVTALTTNRGIVALGAPGTITLLNFWNAHCPCSRYMEAHVAGLQKRYAASGVRVITVVEGDAGVDTAEDLLAAWRARGGGEATADPDGRVARAFGVWAAPGAAIIDRSGRVSFVGGYNAARFCDNTQTAWAAQALDAAVRGAKPPRAKTLFFGCQVLAQPR</sequence>
<dbReference type="SUPFAM" id="SSF52833">
    <property type="entry name" value="Thioredoxin-like"/>
    <property type="match status" value="1"/>
</dbReference>
<dbReference type="InterPro" id="IPR045494">
    <property type="entry name" value="DUF6436"/>
</dbReference>
<dbReference type="InterPro" id="IPR013766">
    <property type="entry name" value="Thioredoxin_domain"/>
</dbReference>
<dbReference type="AlphaFoldDB" id="A0A402CXS8"/>
<proteinExistence type="predicted"/>
<dbReference type="KEGG" id="ccot:CCAX7_42410"/>
<name>A0A402CXS8_9BACT</name>
<dbReference type="Gene3D" id="3.40.30.10">
    <property type="entry name" value="Glutaredoxin"/>
    <property type="match status" value="1"/>
</dbReference>
<dbReference type="RefSeq" id="WP_119322118.1">
    <property type="nucleotide sequence ID" value="NZ_AP025739.1"/>
</dbReference>
<dbReference type="OrthoDB" id="8897581at2"/>